<comment type="caution">
    <text evidence="1">The sequence shown here is derived from an EMBL/GenBank/DDBJ whole genome shotgun (WGS) entry which is preliminary data.</text>
</comment>
<accession>A0A6L8UY69</accession>
<dbReference type="Proteomes" id="UP000481087">
    <property type="component" value="Unassembled WGS sequence"/>
</dbReference>
<evidence type="ECO:0008006" key="3">
    <source>
        <dbReference type="Google" id="ProtNLM"/>
    </source>
</evidence>
<protein>
    <recommendedName>
        <fullName evidence="3">Intracellular proteinase inhibitor BsuPI domain-containing protein</fullName>
    </recommendedName>
</protein>
<dbReference type="EMBL" id="WTUZ01000016">
    <property type="protein sequence ID" value="MZQ83035.1"/>
    <property type="molecule type" value="Genomic_DNA"/>
</dbReference>
<name>A0A6L8UY69_9BACL</name>
<reference evidence="1 2" key="1">
    <citation type="submission" date="2019-12" db="EMBL/GenBank/DDBJ databases">
        <title>Paenibacillus sp. nov. sp. isolated from soil.</title>
        <authorList>
            <person name="Kim J."/>
            <person name="Jeong S.E."/>
            <person name="Jung H.S."/>
            <person name="Jeon C.O."/>
        </authorList>
    </citation>
    <scope>NUCLEOTIDE SEQUENCE [LARGE SCALE GENOMIC DNA]</scope>
    <source>
        <strain evidence="1 2">5J-6</strain>
    </source>
</reference>
<gene>
    <name evidence="1" type="ORF">GQF01_13055</name>
</gene>
<dbReference type="PROSITE" id="PS51257">
    <property type="entry name" value="PROKAR_LIPOPROTEIN"/>
    <property type="match status" value="1"/>
</dbReference>
<keyword evidence="2" id="KW-1185">Reference proteome</keyword>
<proteinExistence type="predicted"/>
<dbReference type="RefSeq" id="WP_202556324.1">
    <property type="nucleotide sequence ID" value="NZ_WTUZ01000016.1"/>
</dbReference>
<dbReference type="AlphaFoldDB" id="A0A6L8UY69"/>
<sequence length="133" mass="15055">MTKINNRNIMIVLVMFLIFAGCTKSNTEQERNLSQSDLVGSIKVESLGIDTKITYTFKNQSEKKVTVIGGARYKLLKDNKEVDVGTVPIKDYLDLEPGQDYTDRKTFSNLEPGSYTVHVEWNKTIVSAEFVQN</sequence>
<organism evidence="1 2">
    <name type="scientific">Paenibacillus silvestris</name>
    <dbReference type="NCBI Taxonomy" id="2606219"/>
    <lineage>
        <taxon>Bacteria</taxon>
        <taxon>Bacillati</taxon>
        <taxon>Bacillota</taxon>
        <taxon>Bacilli</taxon>
        <taxon>Bacillales</taxon>
        <taxon>Paenibacillaceae</taxon>
        <taxon>Paenibacillus</taxon>
    </lineage>
</organism>
<evidence type="ECO:0000313" key="1">
    <source>
        <dbReference type="EMBL" id="MZQ83035.1"/>
    </source>
</evidence>
<evidence type="ECO:0000313" key="2">
    <source>
        <dbReference type="Proteomes" id="UP000481087"/>
    </source>
</evidence>